<feature type="active site" description="Nucleophile" evidence="3">
    <location>
        <position position="180"/>
    </location>
</feature>
<sequence length="420" mass="46960">MRSLLVVSVTCAFLKHATSQDNILDNVTNLGDDTISQRRDKNFTELVAYDGYNSETYTVTTDDGYILSVFRIPVNKSCKDSSNLEPIIFMHGLYLSGDDCIIPGPGKAHCYIYSDACYDVWVPNNRGNRYSRQHKSLDPDKDPEFWNFAMDEMALHDLPAIIDYVLDKTNKKQVYYVGHSQAVGTLLLLCAKKPQYNDKIKLGFGMSPTAWLENSRFIVIKVEAAANEILKTANNETNIEFLPYGGFFQNAGKILCGSKASYLACSALLFSVLGFNKFQITSDVLPVLPGHLPAGTSLKDFLRWGQMVTNGFSEYDYGSKQNLELYGQEKPPTIDLSPVTMRWIFFASENDYVSDVKDVKTLVSALTRSDAKMCLLADKSFGHLDFLYADNLAKYVAPDILSTMKTGEYACNIDSLSNLL</sequence>
<feature type="active site" description="Charge relay system" evidence="3">
    <location>
        <position position="351"/>
    </location>
</feature>
<dbReference type="FunFam" id="3.40.50.1820:FF:000179">
    <property type="entry name" value="Lipase"/>
    <property type="match status" value="1"/>
</dbReference>
<protein>
    <recommendedName>
        <fullName evidence="2">Lipase</fullName>
    </recommendedName>
</protein>
<keyword evidence="2" id="KW-0443">Lipid metabolism</keyword>
<dbReference type="AlphaFoldDB" id="A0A6J1X9G1"/>
<feature type="active site" description="Charge relay system" evidence="3">
    <location>
        <position position="383"/>
    </location>
</feature>
<dbReference type="OrthoDB" id="9974421at2759"/>
<dbReference type="InterPro" id="IPR029058">
    <property type="entry name" value="AB_hydrolase_fold"/>
</dbReference>
<keyword evidence="2" id="KW-0378">Hydrolase</keyword>
<evidence type="ECO:0000313" key="7">
    <source>
        <dbReference type="RefSeq" id="XP_026764975.1"/>
    </source>
</evidence>
<evidence type="ECO:0000259" key="5">
    <source>
        <dbReference type="Pfam" id="PF04083"/>
    </source>
</evidence>
<evidence type="ECO:0000313" key="6">
    <source>
        <dbReference type="Proteomes" id="UP001652740"/>
    </source>
</evidence>
<gene>
    <name evidence="7 8" type="primary">LOC113523282</name>
</gene>
<evidence type="ECO:0000313" key="8">
    <source>
        <dbReference type="RefSeq" id="XP_052750155.1"/>
    </source>
</evidence>
<dbReference type="GeneID" id="113523282"/>
<keyword evidence="4" id="KW-0732">Signal</keyword>
<keyword evidence="6" id="KW-1185">Reference proteome</keyword>
<keyword evidence="2" id="KW-0442">Lipid degradation</keyword>
<dbReference type="SUPFAM" id="SSF53474">
    <property type="entry name" value="alpha/beta-Hydrolases"/>
    <property type="match status" value="1"/>
</dbReference>
<dbReference type="InParanoid" id="A0A6J1X9G1"/>
<feature type="signal peptide" evidence="4">
    <location>
        <begin position="1"/>
        <end position="19"/>
    </location>
</feature>
<evidence type="ECO:0000256" key="4">
    <source>
        <dbReference type="SAM" id="SignalP"/>
    </source>
</evidence>
<evidence type="ECO:0000256" key="1">
    <source>
        <dbReference type="ARBA" id="ARBA00010701"/>
    </source>
</evidence>
<name>A0A6J1X9G1_GALME</name>
<reference evidence="7" key="1">
    <citation type="submission" date="2025-04" db="UniProtKB">
        <authorList>
            <consortium name="RefSeq"/>
        </authorList>
    </citation>
    <scope>IDENTIFICATION</scope>
    <source>
        <tissue evidence="7">Whole adult</tissue>
        <tissue evidence="8">Whole larvae</tissue>
    </source>
</reference>
<dbReference type="PIRSF" id="PIRSF000862">
    <property type="entry name" value="Steryl_ester_lip"/>
    <property type="match status" value="1"/>
</dbReference>
<dbReference type="InterPro" id="IPR006693">
    <property type="entry name" value="AB_hydrolase_lipase"/>
</dbReference>
<organism evidence="6 7">
    <name type="scientific">Galleria mellonella</name>
    <name type="common">Greater wax moth</name>
    <dbReference type="NCBI Taxonomy" id="7137"/>
    <lineage>
        <taxon>Eukaryota</taxon>
        <taxon>Metazoa</taxon>
        <taxon>Ecdysozoa</taxon>
        <taxon>Arthropoda</taxon>
        <taxon>Hexapoda</taxon>
        <taxon>Insecta</taxon>
        <taxon>Pterygota</taxon>
        <taxon>Neoptera</taxon>
        <taxon>Endopterygota</taxon>
        <taxon>Lepidoptera</taxon>
        <taxon>Glossata</taxon>
        <taxon>Ditrysia</taxon>
        <taxon>Pyraloidea</taxon>
        <taxon>Pyralidae</taxon>
        <taxon>Galleriinae</taxon>
        <taxon>Galleria</taxon>
    </lineage>
</organism>
<dbReference type="GO" id="GO:0016042">
    <property type="term" value="P:lipid catabolic process"/>
    <property type="evidence" value="ECO:0007669"/>
    <property type="project" value="UniProtKB-KW"/>
</dbReference>
<dbReference type="GO" id="GO:0016788">
    <property type="term" value="F:hydrolase activity, acting on ester bonds"/>
    <property type="evidence" value="ECO:0007669"/>
    <property type="project" value="InterPro"/>
</dbReference>
<dbReference type="InterPro" id="IPR025483">
    <property type="entry name" value="Lipase_euk"/>
</dbReference>
<dbReference type="Pfam" id="PF04083">
    <property type="entry name" value="Abhydro_lipase"/>
    <property type="match status" value="1"/>
</dbReference>
<evidence type="ECO:0000256" key="3">
    <source>
        <dbReference type="PIRSR" id="PIRSR000862-1"/>
    </source>
</evidence>
<dbReference type="KEGG" id="gmw:113523282"/>
<evidence type="ECO:0000256" key="2">
    <source>
        <dbReference type="PIRNR" id="PIRNR000862"/>
    </source>
</evidence>
<feature type="domain" description="Partial AB-hydrolase lipase" evidence="5">
    <location>
        <begin position="44"/>
        <end position="99"/>
    </location>
</feature>
<accession>A0A6J1X9G1</accession>
<dbReference type="PANTHER" id="PTHR11005">
    <property type="entry name" value="LYSOSOMAL ACID LIPASE-RELATED"/>
    <property type="match status" value="1"/>
</dbReference>
<dbReference type="Gene3D" id="3.40.50.1820">
    <property type="entry name" value="alpha/beta hydrolase"/>
    <property type="match status" value="1"/>
</dbReference>
<proteinExistence type="inferred from homology"/>
<dbReference type="Proteomes" id="UP001652740">
    <property type="component" value="Unplaced"/>
</dbReference>
<comment type="similarity">
    <text evidence="1 2">Belongs to the AB hydrolase superfamily. Lipase family.</text>
</comment>
<dbReference type="RefSeq" id="XP_026764975.1">
    <property type="nucleotide sequence ID" value="XM_026909174.2"/>
</dbReference>
<feature type="chain" id="PRO_5026904047" description="Lipase" evidence="4">
    <location>
        <begin position="20"/>
        <end position="420"/>
    </location>
</feature>
<dbReference type="RefSeq" id="XP_052750155.1">
    <property type="nucleotide sequence ID" value="XM_052894195.1"/>
</dbReference>